<comment type="similarity">
    <text evidence="1 6">Belongs to the ribonucleoside diphosphate reductase large chain family.</text>
</comment>
<comment type="function">
    <text evidence="6">Provides the precursors necessary for DNA synthesis. Catalyzes the biosynthesis of deoxyribonucleotides from the corresponding ribonucleotides.</text>
</comment>
<dbReference type="EMBL" id="BMEY01000008">
    <property type="protein sequence ID" value="GGA75145.1"/>
    <property type="molecule type" value="Genomic_DNA"/>
</dbReference>
<keyword evidence="9" id="KW-1185">Reference proteome</keyword>
<accession>A0A916RX94</accession>
<evidence type="ECO:0000313" key="8">
    <source>
        <dbReference type="EMBL" id="GGA75145.1"/>
    </source>
</evidence>
<organism evidence="8 9">
    <name type="scientific">Ornithinibacillus halotolerans</name>
    <dbReference type="NCBI Taxonomy" id="1274357"/>
    <lineage>
        <taxon>Bacteria</taxon>
        <taxon>Bacillati</taxon>
        <taxon>Bacillota</taxon>
        <taxon>Bacilli</taxon>
        <taxon>Bacillales</taxon>
        <taxon>Bacillaceae</taxon>
        <taxon>Ornithinibacillus</taxon>
    </lineage>
</organism>
<dbReference type="Pfam" id="PF02867">
    <property type="entry name" value="Ribonuc_red_lgC"/>
    <property type="match status" value="1"/>
</dbReference>
<evidence type="ECO:0000259" key="7">
    <source>
        <dbReference type="PROSITE" id="PS00089"/>
    </source>
</evidence>
<dbReference type="SUPFAM" id="SSF51998">
    <property type="entry name" value="PFL-like glycyl radical enzymes"/>
    <property type="match status" value="1"/>
</dbReference>
<evidence type="ECO:0000256" key="5">
    <source>
        <dbReference type="ARBA" id="ARBA00047754"/>
    </source>
</evidence>
<dbReference type="InterPro" id="IPR008926">
    <property type="entry name" value="RNR_R1-su_N"/>
</dbReference>
<dbReference type="EC" id="1.17.4.1" evidence="2 6"/>
<dbReference type="Pfam" id="PF00317">
    <property type="entry name" value="Ribonuc_red_lgN"/>
    <property type="match status" value="1"/>
</dbReference>
<dbReference type="GO" id="GO:0005524">
    <property type="term" value="F:ATP binding"/>
    <property type="evidence" value="ECO:0007669"/>
    <property type="project" value="InterPro"/>
</dbReference>
<dbReference type="Gene3D" id="3.20.70.20">
    <property type="match status" value="1"/>
</dbReference>
<evidence type="ECO:0000256" key="1">
    <source>
        <dbReference type="ARBA" id="ARBA00010406"/>
    </source>
</evidence>
<reference evidence="8" key="2">
    <citation type="submission" date="2020-09" db="EMBL/GenBank/DDBJ databases">
        <authorList>
            <person name="Sun Q."/>
            <person name="Zhou Y."/>
        </authorList>
    </citation>
    <scope>NUCLEOTIDE SEQUENCE</scope>
    <source>
        <strain evidence="8">CGMCC 1.12408</strain>
    </source>
</reference>
<reference evidence="8" key="1">
    <citation type="journal article" date="2014" name="Int. J. Syst. Evol. Microbiol.">
        <title>Complete genome sequence of Corynebacterium casei LMG S-19264T (=DSM 44701T), isolated from a smear-ripened cheese.</title>
        <authorList>
            <consortium name="US DOE Joint Genome Institute (JGI-PGF)"/>
            <person name="Walter F."/>
            <person name="Albersmeier A."/>
            <person name="Kalinowski J."/>
            <person name="Ruckert C."/>
        </authorList>
    </citation>
    <scope>NUCLEOTIDE SEQUENCE</scope>
    <source>
        <strain evidence="8">CGMCC 1.12408</strain>
    </source>
</reference>
<evidence type="ECO:0000256" key="3">
    <source>
        <dbReference type="ARBA" id="ARBA00023002"/>
    </source>
</evidence>
<dbReference type="GO" id="GO:0004748">
    <property type="term" value="F:ribonucleoside-diphosphate reductase activity, thioredoxin disulfide as acceptor"/>
    <property type="evidence" value="ECO:0007669"/>
    <property type="project" value="UniProtKB-EC"/>
</dbReference>
<dbReference type="InterPro" id="IPR039718">
    <property type="entry name" value="Rrm1"/>
</dbReference>
<dbReference type="PANTHER" id="PTHR11573:SF6">
    <property type="entry name" value="RIBONUCLEOSIDE-DIPHOSPHATE REDUCTASE LARGE SUBUNIT"/>
    <property type="match status" value="1"/>
</dbReference>
<evidence type="ECO:0000256" key="2">
    <source>
        <dbReference type="ARBA" id="ARBA00012274"/>
    </source>
</evidence>
<protein>
    <recommendedName>
        <fullName evidence="2 6">Ribonucleoside-diphosphate reductase</fullName>
        <ecNumber evidence="2 6">1.17.4.1</ecNumber>
    </recommendedName>
</protein>
<dbReference type="PANTHER" id="PTHR11573">
    <property type="entry name" value="RIBONUCLEOSIDE-DIPHOSPHATE REDUCTASE LARGE CHAIN"/>
    <property type="match status" value="1"/>
</dbReference>
<dbReference type="SUPFAM" id="SSF48168">
    <property type="entry name" value="R1 subunit of ribonucleotide reductase, N-terminal domain"/>
    <property type="match status" value="1"/>
</dbReference>
<evidence type="ECO:0000313" key="9">
    <source>
        <dbReference type="Proteomes" id="UP000613512"/>
    </source>
</evidence>
<keyword evidence="3 6" id="KW-0560">Oxidoreductase</keyword>
<keyword evidence="4 6" id="KW-0215">Deoxyribonucleotide synthesis</keyword>
<dbReference type="NCBIfam" id="TIGR02506">
    <property type="entry name" value="NrdE_NrdA"/>
    <property type="match status" value="1"/>
</dbReference>
<dbReference type="Proteomes" id="UP000613512">
    <property type="component" value="Unassembled WGS sequence"/>
</dbReference>
<name>A0A916RX94_9BACI</name>
<sequence length="744" mass="85904">MATTTQLKGLHVFESINEWANELNIQTERYKEKIERMLDSTQVQEDYNDILIKHALENIDEASTDWTYFAARIYLQSLYQKAAENRNYDESLCYGSFYHLIADLTKKGIYSSKLITRYTKEEIEYFGQLLDQKRDLLFTYPGIYTLATRYLAVDHNKNVYELPQERWMVIAMYLMQEEDLSKRTELVQEAYWALSNLYMTVATPTLANAGKNHGQLSSCFIDTVGDSLQGIYDSNTDIAGLSKNGGGIGVYMGKVRARGSSIKGFKGMSSGVVPWIKQLNNTAVSVDQLGTRKGAITVYLDIWHRDIEEFLDLKLNNGDDRLRAHDVYTGICIPDLFMEQVEKRGDWYLFDPHEIRQVMGFSLEEFYDERKGDGEWREKYEACIQANLKSTKKVAAIEIMKRIMRSQLETGAPFMFYRDEVNRQNSNTHMGMIYCSNLCTEITQNQSPTELIEQFIENENTVVKKFKSGDFVVCNLSSINLGRAVIDEVLERLISIQVRMLDNVIDINSLPIKQAEITNRKYRAIGLGTFGWHHLLALKNIEWESEEAVKFADELYEKVAFLTIKSSMELSKEKGHYPLFKGSKWSDGTYFSDKGYTTEKWMNLREDIANHGIRNAYLMAVAPNATTSIIAGSTASIDPIFKPYYIEEKKDYRIPNTAPDLNHETYHIYRRSAYIVDQRWSVKQNAARQRHIDQSISFNIYVPNNIKASILLDLHLQAWKEGLKTTYYIRSTSNDVEECEWCQS</sequence>
<dbReference type="GO" id="GO:0005971">
    <property type="term" value="C:ribonucleoside-diphosphate reductase complex"/>
    <property type="evidence" value="ECO:0007669"/>
    <property type="project" value="TreeGrafter"/>
</dbReference>
<dbReference type="InterPro" id="IPR000788">
    <property type="entry name" value="RNR_lg_C"/>
</dbReference>
<dbReference type="AlphaFoldDB" id="A0A916RX94"/>
<comment type="caution">
    <text evidence="8">The sequence shown here is derived from an EMBL/GenBank/DDBJ whole genome shotgun (WGS) entry which is preliminary data.</text>
</comment>
<gene>
    <name evidence="8" type="ORF">GCM10008025_18530</name>
</gene>
<proteinExistence type="inferred from homology"/>
<dbReference type="FunFam" id="3.20.70.20:FF:000014">
    <property type="entry name" value="Ribonucleoside-diphosphate reductase"/>
    <property type="match status" value="1"/>
</dbReference>
<evidence type="ECO:0000256" key="6">
    <source>
        <dbReference type="RuleBase" id="RU003410"/>
    </source>
</evidence>
<dbReference type="NCBIfam" id="NF006665">
    <property type="entry name" value="PRK09209.1"/>
    <property type="match status" value="1"/>
</dbReference>
<dbReference type="InterPro" id="IPR013346">
    <property type="entry name" value="NrdE_NrdA_C"/>
</dbReference>
<feature type="domain" description="Ribonucleotide reductase large subunit" evidence="7">
    <location>
        <begin position="601"/>
        <end position="623"/>
    </location>
</feature>
<comment type="catalytic activity">
    <reaction evidence="5 6">
        <text>a 2'-deoxyribonucleoside 5'-diphosphate + [thioredoxin]-disulfide + H2O = a ribonucleoside 5'-diphosphate + [thioredoxin]-dithiol</text>
        <dbReference type="Rhea" id="RHEA:23252"/>
        <dbReference type="Rhea" id="RHEA-COMP:10698"/>
        <dbReference type="Rhea" id="RHEA-COMP:10700"/>
        <dbReference type="ChEBI" id="CHEBI:15377"/>
        <dbReference type="ChEBI" id="CHEBI:29950"/>
        <dbReference type="ChEBI" id="CHEBI:50058"/>
        <dbReference type="ChEBI" id="CHEBI:57930"/>
        <dbReference type="ChEBI" id="CHEBI:73316"/>
        <dbReference type="EC" id="1.17.4.1"/>
    </reaction>
</comment>
<dbReference type="GO" id="GO:0009263">
    <property type="term" value="P:deoxyribonucleotide biosynthetic process"/>
    <property type="evidence" value="ECO:0007669"/>
    <property type="project" value="UniProtKB-KW"/>
</dbReference>
<dbReference type="PRINTS" id="PR01183">
    <property type="entry name" value="RIBORDTASEM1"/>
</dbReference>
<dbReference type="CDD" id="cd01679">
    <property type="entry name" value="RNR_I"/>
    <property type="match status" value="1"/>
</dbReference>
<evidence type="ECO:0000256" key="4">
    <source>
        <dbReference type="ARBA" id="ARBA00023116"/>
    </source>
</evidence>
<dbReference type="InterPro" id="IPR013509">
    <property type="entry name" value="RNR_lsu_N"/>
</dbReference>
<dbReference type="PROSITE" id="PS00089">
    <property type="entry name" value="RIBORED_LARGE"/>
    <property type="match status" value="1"/>
</dbReference>